<dbReference type="Gene3D" id="3.40.50.1820">
    <property type="entry name" value="alpha/beta hydrolase"/>
    <property type="match status" value="1"/>
</dbReference>
<organism evidence="2 3">
    <name type="scientific">Edaphobacter aggregans</name>
    <dbReference type="NCBI Taxonomy" id="570835"/>
    <lineage>
        <taxon>Bacteria</taxon>
        <taxon>Pseudomonadati</taxon>
        <taxon>Acidobacteriota</taxon>
        <taxon>Terriglobia</taxon>
        <taxon>Terriglobales</taxon>
        <taxon>Acidobacteriaceae</taxon>
        <taxon>Edaphobacter</taxon>
    </lineage>
</organism>
<dbReference type="InterPro" id="IPR029058">
    <property type="entry name" value="AB_hydrolase_fold"/>
</dbReference>
<dbReference type="InterPro" id="IPR052897">
    <property type="entry name" value="Sec-Metab_Biosynth_Hydrolase"/>
</dbReference>
<evidence type="ECO:0000313" key="3">
    <source>
        <dbReference type="Proteomes" id="UP000269669"/>
    </source>
</evidence>
<dbReference type="RefSeq" id="WP_125483519.1">
    <property type="nucleotide sequence ID" value="NZ_RSDW01000001.1"/>
</dbReference>
<dbReference type="SUPFAM" id="SSF53474">
    <property type="entry name" value="alpha/beta-Hydrolases"/>
    <property type="match status" value="1"/>
</dbReference>
<dbReference type="Pfam" id="PF12697">
    <property type="entry name" value="Abhydrolase_6"/>
    <property type="match status" value="1"/>
</dbReference>
<evidence type="ECO:0000259" key="1">
    <source>
        <dbReference type="Pfam" id="PF12697"/>
    </source>
</evidence>
<reference evidence="2 3" key="1">
    <citation type="submission" date="2018-12" db="EMBL/GenBank/DDBJ databases">
        <title>Sequencing of bacterial isolates from soil warming experiment in Harvard Forest, Massachusetts, USA.</title>
        <authorList>
            <person name="Deangelis K."/>
        </authorList>
    </citation>
    <scope>NUCLEOTIDE SEQUENCE [LARGE SCALE GENOMIC DNA]</scope>
    <source>
        <strain evidence="2 3">EB153</strain>
    </source>
</reference>
<dbReference type="OrthoDB" id="110365at2"/>
<sequence length="276" mass="29966">MERRRFLGALTAASLGVALDGFLVKLARAQNIAQAATNSQASKTSGFPPNSTIILVHGAWADGSCWRNVILPLERRGLHVICAPIPLTSLTNDTAALSWALERTRGPVVLVGHAYSGAVIAAVREDRVKSLVYIAALAPDEGETVAEVFYRDPKPPESPKLAPDAHGLIWIPDGGFQRAVAHKASAEQTNIATAVQRPIAVQCIQEAASTPAWKAKPSWFLIAEEDRMINPKTQHFMADRMRAKVHSHHVDHSPMYTEPNLVINIILEAARETLSS</sequence>
<feature type="domain" description="AB hydrolase-1" evidence="1">
    <location>
        <begin position="53"/>
        <end position="261"/>
    </location>
</feature>
<comment type="caution">
    <text evidence="2">The sequence shown here is derived from an EMBL/GenBank/DDBJ whole genome shotgun (WGS) entry which is preliminary data.</text>
</comment>
<dbReference type="InterPro" id="IPR006311">
    <property type="entry name" value="TAT_signal"/>
</dbReference>
<proteinExistence type="predicted"/>
<protein>
    <submittedName>
        <fullName evidence="2">Pimeloyl-ACP methyl ester carboxylesterase</fullName>
    </submittedName>
</protein>
<dbReference type="PANTHER" id="PTHR37017">
    <property type="entry name" value="AB HYDROLASE-1 DOMAIN-CONTAINING PROTEIN-RELATED"/>
    <property type="match status" value="1"/>
</dbReference>
<dbReference type="EMBL" id="RSDW01000001">
    <property type="protein sequence ID" value="RSL14688.1"/>
    <property type="molecule type" value="Genomic_DNA"/>
</dbReference>
<dbReference type="PROSITE" id="PS51318">
    <property type="entry name" value="TAT"/>
    <property type="match status" value="1"/>
</dbReference>
<dbReference type="InterPro" id="IPR000073">
    <property type="entry name" value="AB_hydrolase_1"/>
</dbReference>
<gene>
    <name evidence="2" type="ORF">EDE15_0150</name>
</gene>
<dbReference type="PANTHER" id="PTHR37017:SF11">
    <property type="entry name" value="ESTERASE_LIPASE_THIOESTERASE DOMAIN-CONTAINING PROTEIN"/>
    <property type="match status" value="1"/>
</dbReference>
<name>A0A428MCR8_9BACT</name>
<dbReference type="Proteomes" id="UP000269669">
    <property type="component" value="Unassembled WGS sequence"/>
</dbReference>
<accession>A0A428MCR8</accession>
<evidence type="ECO:0000313" key="2">
    <source>
        <dbReference type="EMBL" id="RSL14688.1"/>
    </source>
</evidence>
<keyword evidence="3" id="KW-1185">Reference proteome</keyword>
<dbReference type="AlphaFoldDB" id="A0A428MCR8"/>